<keyword evidence="4" id="KW-0378">Hydrolase</keyword>
<proteinExistence type="inferred from homology"/>
<dbReference type="EMBL" id="JAQFWP010000067">
    <property type="protein sequence ID" value="MDA2807939.1"/>
    <property type="molecule type" value="Genomic_DNA"/>
</dbReference>
<evidence type="ECO:0000313" key="4">
    <source>
        <dbReference type="EMBL" id="MDA2807939.1"/>
    </source>
</evidence>
<dbReference type="PANTHER" id="PTHR42796:SF4">
    <property type="entry name" value="FUMARYLACETOACETATE HYDROLASE DOMAIN-CONTAINING PROTEIN 2A"/>
    <property type="match status" value="1"/>
</dbReference>
<evidence type="ECO:0000259" key="3">
    <source>
        <dbReference type="Pfam" id="PF01557"/>
    </source>
</evidence>
<gene>
    <name evidence="4" type="ORF">O4U47_25735</name>
</gene>
<dbReference type="Gene3D" id="3.90.850.10">
    <property type="entry name" value="Fumarylacetoacetase-like, C-terminal domain"/>
    <property type="match status" value="1"/>
</dbReference>
<accession>A0ABT4TTC2</accession>
<reference evidence="4" key="1">
    <citation type="submission" date="2023-01" db="EMBL/GenBank/DDBJ databases">
        <title>Draft genome sequence of Nocardiopsis sp. LSu2-4 isolated from halophytes.</title>
        <authorList>
            <person name="Duangmal K."/>
            <person name="Chantavorakit T."/>
        </authorList>
    </citation>
    <scope>NUCLEOTIDE SEQUENCE</scope>
    <source>
        <strain evidence="4">LSu2-4</strain>
    </source>
</reference>
<dbReference type="InterPro" id="IPR036663">
    <property type="entry name" value="Fumarylacetoacetase_C_sf"/>
</dbReference>
<dbReference type="GO" id="GO:0016787">
    <property type="term" value="F:hydrolase activity"/>
    <property type="evidence" value="ECO:0007669"/>
    <property type="project" value="UniProtKB-KW"/>
</dbReference>
<dbReference type="RefSeq" id="WP_270680557.1">
    <property type="nucleotide sequence ID" value="NZ_JAQFWP010000067.1"/>
</dbReference>
<dbReference type="SUPFAM" id="SSF56529">
    <property type="entry name" value="FAH"/>
    <property type="match status" value="1"/>
</dbReference>
<name>A0ABT4TTC2_9ACTN</name>
<dbReference type="Proteomes" id="UP001165685">
    <property type="component" value="Unassembled WGS sequence"/>
</dbReference>
<organism evidence="4 5">
    <name type="scientific">Nocardiopsis suaedae</name>
    <dbReference type="NCBI Taxonomy" id="3018444"/>
    <lineage>
        <taxon>Bacteria</taxon>
        <taxon>Bacillati</taxon>
        <taxon>Actinomycetota</taxon>
        <taxon>Actinomycetes</taxon>
        <taxon>Streptosporangiales</taxon>
        <taxon>Nocardiopsidaceae</taxon>
        <taxon>Nocardiopsis</taxon>
    </lineage>
</organism>
<dbReference type="Pfam" id="PF01557">
    <property type="entry name" value="FAA_hydrolase"/>
    <property type="match status" value="1"/>
</dbReference>
<evidence type="ECO:0000256" key="1">
    <source>
        <dbReference type="ARBA" id="ARBA00010211"/>
    </source>
</evidence>
<feature type="domain" description="Fumarylacetoacetase-like C-terminal" evidence="3">
    <location>
        <begin position="81"/>
        <end position="287"/>
    </location>
</feature>
<comment type="caution">
    <text evidence="4">The sequence shown here is derived from an EMBL/GenBank/DDBJ whole genome shotgun (WGS) entry which is preliminary data.</text>
</comment>
<protein>
    <submittedName>
        <fullName evidence="4">Fumarylacetoacetate hydrolase family protein</fullName>
    </submittedName>
</protein>
<keyword evidence="5" id="KW-1185">Reference proteome</keyword>
<sequence length="292" mass="30212">MKLLRIGPPGAERPAALSPEGVPLDLSAIAPDIDGDFLSGGGLERAHAALEAGELPVLPGAAGAGTPEGPRVGPPVAPHGKIIGIGTNYADYAAATGAEPPERPIVFIKPTDTVVGPYDPVRIPRGCAATDHEVELAVVIGRTARYLETDAEAEAAVAGYAVANDVTEREHQFGHGGQWGKGKSFETFTPLGPWLATPDELGAGGTASLGLRTRVNGELVQDGSTAKMLFGVPYLVRHLSRFMALRPGDVVITGTPAGVAMTRPDTPYLRPGDVMELEVDLLGGQRQVLAAA</sequence>
<dbReference type="PANTHER" id="PTHR42796">
    <property type="entry name" value="FUMARYLACETOACETATE HYDROLASE DOMAIN-CONTAINING PROTEIN 2A-RELATED"/>
    <property type="match status" value="1"/>
</dbReference>
<dbReference type="InterPro" id="IPR051121">
    <property type="entry name" value="FAH"/>
</dbReference>
<evidence type="ECO:0000256" key="2">
    <source>
        <dbReference type="ARBA" id="ARBA00022723"/>
    </source>
</evidence>
<keyword evidence="2" id="KW-0479">Metal-binding</keyword>
<dbReference type="InterPro" id="IPR011234">
    <property type="entry name" value="Fumarylacetoacetase-like_C"/>
</dbReference>
<comment type="similarity">
    <text evidence="1">Belongs to the FAH family.</text>
</comment>
<evidence type="ECO:0000313" key="5">
    <source>
        <dbReference type="Proteomes" id="UP001165685"/>
    </source>
</evidence>